<dbReference type="Gene3D" id="3.30.420.10">
    <property type="entry name" value="Ribonuclease H-like superfamily/Ribonuclease H"/>
    <property type="match status" value="1"/>
</dbReference>
<dbReference type="GO" id="GO:0003676">
    <property type="term" value="F:nucleic acid binding"/>
    <property type="evidence" value="ECO:0007669"/>
    <property type="project" value="InterPro"/>
</dbReference>
<accession>A0AAV2FB86</accession>
<dbReference type="PROSITE" id="PS50879">
    <property type="entry name" value="RNASE_H_1"/>
    <property type="match status" value="1"/>
</dbReference>
<proteinExistence type="predicted"/>
<name>A0AAV2FB86_9ROSI</name>
<dbReference type="PANTHER" id="PTHR47723">
    <property type="entry name" value="OS05G0353850 PROTEIN"/>
    <property type="match status" value="1"/>
</dbReference>
<dbReference type="InterPro" id="IPR036397">
    <property type="entry name" value="RNaseH_sf"/>
</dbReference>
<organism evidence="2 3">
    <name type="scientific">Linum trigynum</name>
    <dbReference type="NCBI Taxonomy" id="586398"/>
    <lineage>
        <taxon>Eukaryota</taxon>
        <taxon>Viridiplantae</taxon>
        <taxon>Streptophyta</taxon>
        <taxon>Embryophyta</taxon>
        <taxon>Tracheophyta</taxon>
        <taxon>Spermatophyta</taxon>
        <taxon>Magnoliopsida</taxon>
        <taxon>eudicotyledons</taxon>
        <taxon>Gunneridae</taxon>
        <taxon>Pentapetalae</taxon>
        <taxon>rosids</taxon>
        <taxon>fabids</taxon>
        <taxon>Malpighiales</taxon>
        <taxon>Linaceae</taxon>
        <taxon>Linum</taxon>
    </lineage>
</organism>
<gene>
    <name evidence="2" type="ORF">LTRI10_LOCUS35241</name>
</gene>
<evidence type="ECO:0000259" key="1">
    <source>
        <dbReference type="PROSITE" id="PS50879"/>
    </source>
</evidence>
<dbReference type="PANTHER" id="PTHR47723:SF19">
    <property type="entry name" value="POLYNUCLEOTIDYL TRANSFERASE, RIBONUCLEASE H-LIKE SUPERFAMILY PROTEIN"/>
    <property type="match status" value="1"/>
</dbReference>
<dbReference type="InterPro" id="IPR012337">
    <property type="entry name" value="RNaseH-like_sf"/>
</dbReference>
<dbReference type="InterPro" id="IPR053151">
    <property type="entry name" value="RNase_H-like"/>
</dbReference>
<dbReference type="Proteomes" id="UP001497516">
    <property type="component" value="Chromosome 6"/>
</dbReference>
<dbReference type="InterPro" id="IPR044730">
    <property type="entry name" value="RNase_H-like_dom_plant"/>
</dbReference>
<dbReference type="AlphaFoldDB" id="A0AAV2FB86"/>
<dbReference type="CDD" id="cd06222">
    <property type="entry name" value="RNase_H_like"/>
    <property type="match status" value="1"/>
</dbReference>
<sequence length="183" mass="20135">MQEGGTPSRSVQPLYWRKPSRGWVCLNTDGSVVGGMGSTAAGGVFRNDEGQFLKAFAVNLGRGSVTHAELAGIVQGLRLAWETGYNRIEVHTDSSTAVKLIQTAADHNPHRGLIAAARQLLSLDWQVRITHVFREENFVADYLASEGHSLSLGVHVFENPSPMLRYWLYFDNAGIETPRLINS</sequence>
<feature type="domain" description="RNase H type-1" evidence="1">
    <location>
        <begin position="20"/>
        <end position="149"/>
    </location>
</feature>
<dbReference type="EMBL" id="OZ034819">
    <property type="protein sequence ID" value="CAL1394760.1"/>
    <property type="molecule type" value="Genomic_DNA"/>
</dbReference>
<protein>
    <recommendedName>
        <fullName evidence="1">RNase H type-1 domain-containing protein</fullName>
    </recommendedName>
</protein>
<dbReference type="SUPFAM" id="SSF53098">
    <property type="entry name" value="Ribonuclease H-like"/>
    <property type="match status" value="1"/>
</dbReference>
<keyword evidence="3" id="KW-1185">Reference proteome</keyword>
<evidence type="ECO:0000313" key="2">
    <source>
        <dbReference type="EMBL" id="CAL1394760.1"/>
    </source>
</evidence>
<dbReference type="InterPro" id="IPR002156">
    <property type="entry name" value="RNaseH_domain"/>
</dbReference>
<dbReference type="Pfam" id="PF13456">
    <property type="entry name" value="RVT_3"/>
    <property type="match status" value="1"/>
</dbReference>
<reference evidence="2 3" key="1">
    <citation type="submission" date="2024-04" db="EMBL/GenBank/DDBJ databases">
        <authorList>
            <person name="Fracassetti M."/>
        </authorList>
    </citation>
    <scope>NUCLEOTIDE SEQUENCE [LARGE SCALE GENOMIC DNA]</scope>
</reference>
<dbReference type="GO" id="GO:0004523">
    <property type="term" value="F:RNA-DNA hybrid ribonuclease activity"/>
    <property type="evidence" value="ECO:0007669"/>
    <property type="project" value="InterPro"/>
</dbReference>
<evidence type="ECO:0000313" key="3">
    <source>
        <dbReference type="Proteomes" id="UP001497516"/>
    </source>
</evidence>